<dbReference type="GO" id="GO:0004860">
    <property type="term" value="F:protein kinase inhibitor activity"/>
    <property type="evidence" value="ECO:0007669"/>
    <property type="project" value="UniProtKB-KW"/>
</dbReference>
<gene>
    <name evidence="2" type="ORF">LQ327_20335</name>
</gene>
<sequence length="184" mass="18982">MTASTAPPVAPPDPYGFLPEVASFTLTSRDVGDGVPLGRPQVSGIMGAGGDDRSPQLSWRDHPSATRSFAVTCHDPDAPTGSGFWHWAVADLPAGTTELAAGAGNVDGSLLPQGALALPNDAGMHGYLGAAPPEGHGVHRYFFVVHAVDVPMIGVGRGASPAFLGFLLFTHTLARATLVATYER</sequence>
<dbReference type="Proteomes" id="UP001199469">
    <property type="component" value="Unassembled WGS sequence"/>
</dbReference>
<comment type="caution">
    <text evidence="2">The sequence shown here is derived from an EMBL/GenBank/DDBJ whole genome shotgun (WGS) entry which is preliminary data.</text>
</comment>
<dbReference type="PANTHER" id="PTHR30289">
    <property type="entry name" value="UNCHARACTERIZED PROTEIN YBCL-RELATED"/>
    <property type="match status" value="1"/>
</dbReference>
<organism evidence="2 3">
    <name type="scientific">Actinomycetospora endophytica</name>
    <dbReference type="NCBI Taxonomy" id="2291215"/>
    <lineage>
        <taxon>Bacteria</taxon>
        <taxon>Bacillati</taxon>
        <taxon>Actinomycetota</taxon>
        <taxon>Actinomycetes</taxon>
        <taxon>Pseudonocardiales</taxon>
        <taxon>Pseudonocardiaceae</taxon>
        <taxon>Actinomycetospora</taxon>
    </lineage>
</organism>
<keyword evidence="3" id="KW-1185">Reference proteome</keyword>
<dbReference type="InterPro" id="IPR005247">
    <property type="entry name" value="YbhB_YbcL/LppC-like"/>
</dbReference>
<name>A0ABS8PBX3_9PSEU</name>
<dbReference type="NCBIfam" id="TIGR00481">
    <property type="entry name" value="YbhB/YbcL family Raf kinase inhibitor-like protein"/>
    <property type="match status" value="1"/>
</dbReference>
<dbReference type="Gene3D" id="3.90.280.10">
    <property type="entry name" value="PEBP-like"/>
    <property type="match status" value="1"/>
</dbReference>
<dbReference type="CDD" id="cd00865">
    <property type="entry name" value="PEBP_bact_arch"/>
    <property type="match status" value="1"/>
</dbReference>
<proteinExistence type="inferred from homology"/>
<dbReference type="SUPFAM" id="SSF49777">
    <property type="entry name" value="PEBP-like"/>
    <property type="match status" value="1"/>
</dbReference>
<dbReference type="InterPro" id="IPR036610">
    <property type="entry name" value="PEBP-like_sf"/>
</dbReference>
<keyword evidence="2" id="KW-0649">Protein kinase inhibitor</keyword>
<evidence type="ECO:0000256" key="1">
    <source>
        <dbReference type="ARBA" id="ARBA00007120"/>
    </source>
</evidence>
<reference evidence="2 3" key="1">
    <citation type="submission" date="2021-11" db="EMBL/GenBank/DDBJ databases">
        <title>Draft genome sequence of Actinomycetospora sp. SF1 isolated from the rhizosphere soil.</title>
        <authorList>
            <person name="Duangmal K."/>
            <person name="Chantavorakit T."/>
        </authorList>
    </citation>
    <scope>NUCLEOTIDE SEQUENCE [LARGE SCALE GENOMIC DNA]</scope>
    <source>
        <strain evidence="2 3">TBRC 5722</strain>
    </source>
</reference>
<dbReference type="EMBL" id="JAJNDB010000004">
    <property type="protein sequence ID" value="MCD2195723.1"/>
    <property type="molecule type" value="Genomic_DNA"/>
</dbReference>
<accession>A0ABS8PBX3</accession>
<dbReference type="RefSeq" id="WP_230737077.1">
    <property type="nucleotide sequence ID" value="NZ_JAJNDB010000004.1"/>
</dbReference>
<protein>
    <submittedName>
        <fullName evidence="2">YbhB/YbcL family Raf kinase inhibitor-like protein</fullName>
    </submittedName>
</protein>
<evidence type="ECO:0000313" key="2">
    <source>
        <dbReference type="EMBL" id="MCD2195723.1"/>
    </source>
</evidence>
<comment type="similarity">
    <text evidence="1">Belongs to the UPF0098 family.</text>
</comment>
<dbReference type="InterPro" id="IPR008914">
    <property type="entry name" value="PEBP"/>
</dbReference>
<evidence type="ECO:0000313" key="3">
    <source>
        <dbReference type="Proteomes" id="UP001199469"/>
    </source>
</evidence>
<dbReference type="Pfam" id="PF01161">
    <property type="entry name" value="PBP"/>
    <property type="match status" value="1"/>
</dbReference>
<dbReference type="PANTHER" id="PTHR30289:SF1">
    <property type="entry name" value="PEBP (PHOSPHATIDYLETHANOLAMINE-BINDING PROTEIN) FAMILY PROTEIN"/>
    <property type="match status" value="1"/>
</dbReference>